<evidence type="ECO:0000256" key="6">
    <source>
        <dbReference type="SAM" id="SignalP"/>
    </source>
</evidence>
<keyword evidence="2" id="KW-0964">Secreted</keyword>
<evidence type="ECO:0000256" key="1">
    <source>
        <dbReference type="ARBA" id="ARBA00022512"/>
    </source>
</evidence>
<evidence type="ECO:0000256" key="3">
    <source>
        <dbReference type="ARBA" id="ARBA00022729"/>
    </source>
</evidence>
<feature type="compositionally biased region" description="Acidic residues" evidence="5">
    <location>
        <begin position="419"/>
        <end position="428"/>
    </location>
</feature>
<feature type="compositionally biased region" description="Basic and acidic residues" evidence="5">
    <location>
        <begin position="508"/>
        <end position="517"/>
    </location>
</feature>
<feature type="signal peptide" evidence="6">
    <location>
        <begin position="1"/>
        <end position="29"/>
    </location>
</feature>
<dbReference type="Proteomes" id="UP000198833">
    <property type="component" value="Unassembled WGS sequence"/>
</dbReference>
<evidence type="ECO:0000313" key="9">
    <source>
        <dbReference type="Proteomes" id="UP000198833"/>
    </source>
</evidence>
<evidence type="ECO:0000256" key="5">
    <source>
        <dbReference type="SAM" id="MobiDB-lite"/>
    </source>
</evidence>
<feature type="compositionally biased region" description="Basic and acidic residues" evidence="5">
    <location>
        <begin position="463"/>
        <end position="475"/>
    </location>
</feature>
<protein>
    <submittedName>
        <fullName evidence="8">Anchor</fullName>
    </submittedName>
</protein>
<feature type="compositionally biased region" description="Basic and acidic residues" evidence="5">
    <location>
        <begin position="546"/>
        <end position="557"/>
    </location>
</feature>
<feature type="chain" id="PRO_5011463309" evidence="6">
    <location>
        <begin position="30"/>
        <end position="599"/>
    </location>
</feature>
<gene>
    <name evidence="8" type="ORF">SAMN04488558_10468</name>
</gene>
<feature type="compositionally biased region" description="Basic and acidic residues" evidence="5">
    <location>
        <begin position="429"/>
        <end position="452"/>
    </location>
</feature>
<feature type="compositionally biased region" description="Polar residues" evidence="5">
    <location>
        <begin position="494"/>
        <end position="505"/>
    </location>
</feature>
<accession>A0A1H9CL64</accession>
<keyword evidence="4" id="KW-0572">Peptidoglycan-anchor</keyword>
<dbReference type="InterPro" id="IPR019931">
    <property type="entry name" value="LPXTG_anchor"/>
</dbReference>
<evidence type="ECO:0000256" key="4">
    <source>
        <dbReference type="ARBA" id="ARBA00023088"/>
    </source>
</evidence>
<keyword evidence="9" id="KW-1185">Reference proteome</keyword>
<evidence type="ECO:0000313" key="8">
    <source>
        <dbReference type="EMBL" id="SEQ01940.1"/>
    </source>
</evidence>
<sequence length="599" mass="65612">MLKKKFYRWLAASTLLLAISSESSSLVLAEEIDAPQNAGVEDYGGGTNTDNNGEEDLIIHIGESSSAQLRIVYSNGLPVDEGSLVRLSNGIHQMERMTDANGYVQFLPSDGLETGQTYQVSVNQQANVFSFTSQGDQEHVISLPLPGAVDPLLLILQLSYQDGSSLPVGTPITLTNLKDGSQFTKNITEEGVLLLTEADGLKKEVNYGISVDGTNIGSTFRYDLGGEKELAVVVPDYAKAKEVSQIYLILRYTNGLPVEIGRKVSLSHQDQKITKTIESAGDLSFNEEDGLILGQEYQVSVDGQENITSLTAEADQSYRVYLPLVGAKDPLQVELELHYQDGKKLAKGTRLTFRDLKSDQSFSKTLEEDGQLTLLESDGLKKEVNYGIEVDGTNIGYTFRYDLGGPKTLSIELPEYMTEDEQNNSDSEDSAKPDQEKDQSKPNQDDSVKEEQDQQDQNNQAPDAKEKDKQTDSAAKDSQSNSDKNASPAPHQPNDGQKTPESNASIDAKTKSIKETQKMNSQAEANSQTTTEVMKEDATQNSQTDQKMKQKTEEKTTTDGQSQKLPETGEASSLNLIHGLAMLILLAALSLFKKLTEEH</sequence>
<dbReference type="RefSeq" id="WP_092571220.1">
    <property type="nucleotide sequence ID" value="NZ_CALUDV010000026.1"/>
</dbReference>
<dbReference type="AlphaFoldDB" id="A0A1H9CL64"/>
<reference evidence="8 9" key="1">
    <citation type="submission" date="2016-10" db="EMBL/GenBank/DDBJ databases">
        <authorList>
            <person name="de Groot N.N."/>
        </authorList>
    </citation>
    <scope>NUCLEOTIDE SEQUENCE [LARGE SCALE GENOMIC DNA]</scope>
    <source>
        <strain evidence="8 9">DSM 15695</strain>
    </source>
</reference>
<feature type="region of interest" description="Disordered" evidence="5">
    <location>
        <begin position="419"/>
        <end position="568"/>
    </location>
</feature>
<evidence type="ECO:0000259" key="7">
    <source>
        <dbReference type="PROSITE" id="PS50847"/>
    </source>
</evidence>
<dbReference type="PROSITE" id="PS50847">
    <property type="entry name" value="GRAM_POS_ANCHORING"/>
    <property type="match status" value="1"/>
</dbReference>
<evidence type="ECO:0000256" key="2">
    <source>
        <dbReference type="ARBA" id="ARBA00022525"/>
    </source>
</evidence>
<dbReference type="OrthoDB" id="9912924at2"/>
<keyword evidence="1" id="KW-0134">Cell wall</keyword>
<dbReference type="EMBL" id="FOEN01000004">
    <property type="protein sequence ID" value="SEQ01940.1"/>
    <property type="molecule type" value="Genomic_DNA"/>
</dbReference>
<feature type="compositionally biased region" description="Polar residues" evidence="5">
    <location>
        <begin position="476"/>
        <end position="485"/>
    </location>
</feature>
<proteinExistence type="predicted"/>
<feature type="domain" description="Gram-positive cocci surface proteins LPxTG" evidence="7">
    <location>
        <begin position="565"/>
        <end position="599"/>
    </location>
</feature>
<name>A0A1H9CL64_9LACT</name>
<organism evidence="8 9">
    <name type="scientific">Ignavigranum ruoffiae</name>
    <dbReference type="NCBI Taxonomy" id="89093"/>
    <lineage>
        <taxon>Bacteria</taxon>
        <taxon>Bacillati</taxon>
        <taxon>Bacillota</taxon>
        <taxon>Bacilli</taxon>
        <taxon>Lactobacillales</taxon>
        <taxon>Aerococcaceae</taxon>
        <taxon>Ignavigranum</taxon>
    </lineage>
</organism>
<feature type="compositionally biased region" description="Polar residues" evidence="5">
    <location>
        <begin position="518"/>
        <end position="532"/>
    </location>
</feature>
<keyword evidence="3 6" id="KW-0732">Signal</keyword>